<dbReference type="NCBIfam" id="TIGR01179">
    <property type="entry name" value="galE"/>
    <property type="match status" value="1"/>
</dbReference>
<feature type="domain" description="NAD-dependent epimerase/dehydratase" evidence="11">
    <location>
        <begin position="31"/>
        <end position="276"/>
    </location>
</feature>
<dbReference type="EMBL" id="CADCWH010000159">
    <property type="protein sequence ID" value="CAA9552263.1"/>
    <property type="molecule type" value="Genomic_DNA"/>
</dbReference>
<proteinExistence type="inferred from homology"/>
<dbReference type="GO" id="GO:0033499">
    <property type="term" value="P:galactose catabolic process via UDP-galactose, Leloir pathway"/>
    <property type="evidence" value="ECO:0007669"/>
    <property type="project" value="TreeGrafter"/>
</dbReference>
<evidence type="ECO:0000256" key="1">
    <source>
        <dbReference type="ARBA" id="ARBA00000083"/>
    </source>
</evidence>
<sequence>MNVPLVYHRPHRTRYAGAVERVERQGARMRILITGGAGYIGSVAVEMAAAAGHEPVVLDSLWRGHREAVVPDVPVHAVDLRDAEAVRSTLAEVRPDVVMHFAAATLVGESVERPLDYFGANVVGGHNLLAAMEAAGCGRLVFSSTAAVYGEPATVPVREDAPTLPINPYGRSKLMVEQMLPWHADAWGLSYCCFRYFNVAGATPTRGEDHSPETHLIPVALQTLLGQRDALRVFGTDYPTPDGTAIRDYVHVMDLVDAHLLALPHLDRPLGAFNLGTREGFSVRHVVRAVEGVTDRTLPVIETGRRAGDPPMLVADSTRARTELGWDPARSTMERMVTDAWAWHQEHPNGYGAA</sequence>
<evidence type="ECO:0000256" key="9">
    <source>
        <dbReference type="ARBA" id="ARBA00023277"/>
    </source>
</evidence>
<comment type="subunit">
    <text evidence="10">Homodimer.</text>
</comment>
<evidence type="ECO:0000256" key="3">
    <source>
        <dbReference type="ARBA" id="ARBA00004947"/>
    </source>
</evidence>
<dbReference type="InterPro" id="IPR001509">
    <property type="entry name" value="Epimerase_deHydtase"/>
</dbReference>
<keyword evidence="8 10" id="KW-0413">Isomerase</keyword>
<dbReference type="CDD" id="cd05247">
    <property type="entry name" value="UDP_G4E_1_SDR_e"/>
    <property type="match status" value="1"/>
</dbReference>
<dbReference type="InterPro" id="IPR036291">
    <property type="entry name" value="NAD(P)-bd_dom_sf"/>
</dbReference>
<dbReference type="PANTHER" id="PTHR43725:SF53">
    <property type="entry name" value="UDP-ARABINOSE 4-EPIMERASE 1"/>
    <property type="match status" value="1"/>
</dbReference>
<dbReference type="AlphaFoldDB" id="A0A6J4UJG5"/>
<evidence type="ECO:0000256" key="6">
    <source>
        <dbReference type="ARBA" id="ARBA00018569"/>
    </source>
</evidence>
<evidence type="ECO:0000256" key="5">
    <source>
        <dbReference type="ARBA" id="ARBA00013189"/>
    </source>
</evidence>
<evidence type="ECO:0000313" key="12">
    <source>
        <dbReference type="EMBL" id="CAA9552263.1"/>
    </source>
</evidence>
<name>A0A6J4UJG5_9BACT</name>
<evidence type="ECO:0000256" key="10">
    <source>
        <dbReference type="RuleBase" id="RU366046"/>
    </source>
</evidence>
<dbReference type="Gene3D" id="3.40.50.720">
    <property type="entry name" value="NAD(P)-binding Rossmann-like Domain"/>
    <property type="match status" value="1"/>
</dbReference>
<keyword evidence="7 10" id="KW-0520">NAD</keyword>
<evidence type="ECO:0000256" key="8">
    <source>
        <dbReference type="ARBA" id="ARBA00023235"/>
    </source>
</evidence>
<reference evidence="12" key="1">
    <citation type="submission" date="2020-02" db="EMBL/GenBank/DDBJ databases">
        <authorList>
            <person name="Meier V. D."/>
        </authorList>
    </citation>
    <scope>NUCLEOTIDE SEQUENCE</scope>
    <source>
        <strain evidence="12">AVDCRST_MAG70</strain>
    </source>
</reference>
<dbReference type="UniPathway" id="UPA00214"/>
<evidence type="ECO:0000256" key="2">
    <source>
        <dbReference type="ARBA" id="ARBA00001911"/>
    </source>
</evidence>
<accession>A0A6J4UJG5</accession>
<comment type="cofactor">
    <cofactor evidence="2 10">
        <name>NAD(+)</name>
        <dbReference type="ChEBI" id="CHEBI:57540"/>
    </cofactor>
</comment>
<dbReference type="GO" id="GO:0003978">
    <property type="term" value="F:UDP-glucose 4-epimerase activity"/>
    <property type="evidence" value="ECO:0007669"/>
    <property type="project" value="UniProtKB-UniRule"/>
</dbReference>
<dbReference type="EC" id="5.1.3.2" evidence="5 10"/>
<dbReference type="Gene3D" id="3.90.25.10">
    <property type="entry name" value="UDP-galactose 4-epimerase, domain 1"/>
    <property type="match status" value="1"/>
</dbReference>
<protein>
    <recommendedName>
        <fullName evidence="6 10">UDP-glucose 4-epimerase</fullName>
        <ecNumber evidence="5 10">5.1.3.2</ecNumber>
    </recommendedName>
</protein>
<dbReference type="InterPro" id="IPR005886">
    <property type="entry name" value="UDP_G4E"/>
</dbReference>
<gene>
    <name evidence="12" type="ORF">AVDCRST_MAG70-1025</name>
</gene>
<dbReference type="SUPFAM" id="SSF51735">
    <property type="entry name" value="NAD(P)-binding Rossmann-fold domains"/>
    <property type="match status" value="1"/>
</dbReference>
<comment type="catalytic activity">
    <reaction evidence="1 10">
        <text>UDP-alpha-D-glucose = UDP-alpha-D-galactose</text>
        <dbReference type="Rhea" id="RHEA:22168"/>
        <dbReference type="ChEBI" id="CHEBI:58885"/>
        <dbReference type="ChEBI" id="CHEBI:66914"/>
        <dbReference type="EC" id="5.1.3.2"/>
    </reaction>
</comment>
<evidence type="ECO:0000259" key="11">
    <source>
        <dbReference type="Pfam" id="PF01370"/>
    </source>
</evidence>
<evidence type="ECO:0000256" key="4">
    <source>
        <dbReference type="ARBA" id="ARBA00007637"/>
    </source>
</evidence>
<keyword evidence="9 10" id="KW-0119">Carbohydrate metabolism</keyword>
<dbReference type="PANTHER" id="PTHR43725">
    <property type="entry name" value="UDP-GLUCOSE 4-EPIMERASE"/>
    <property type="match status" value="1"/>
</dbReference>
<evidence type="ECO:0000256" key="7">
    <source>
        <dbReference type="ARBA" id="ARBA00023027"/>
    </source>
</evidence>
<comment type="similarity">
    <text evidence="4 10">Belongs to the NAD(P)-dependent epimerase/dehydratase family.</text>
</comment>
<organism evidence="12">
    <name type="scientific">uncultured Thermomicrobiales bacterium</name>
    <dbReference type="NCBI Taxonomy" id="1645740"/>
    <lineage>
        <taxon>Bacteria</taxon>
        <taxon>Pseudomonadati</taxon>
        <taxon>Thermomicrobiota</taxon>
        <taxon>Thermomicrobia</taxon>
        <taxon>Thermomicrobiales</taxon>
        <taxon>environmental samples</taxon>
    </lineage>
</organism>
<comment type="pathway">
    <text evidence="3 10">Carbohydrate metabolism; galactose metabolism.</text>
</comment>
<dbReference type="Pfam" id="PF01370">
    <property type="entry name" value="Epimerase"/>
    <property type="match status" value="1"/>
</dbReference>